<dbReference type="Proteomes" id="UP000646053">
    <property type="component" value="Unassembled WGS sequence"/>
</dbReference>
<name>A0A8J8CH81_9CYAN</name>
<proteinExistence type="predicted"/>
<gene>
    <name evidence="1" type="primary">hetZ</name>
    <name evidence="1" type="ORF">GS601_03525</name>
</gene>
<dbReference type="NCBIfam" id="NF037963">
    <property type="entry name" value="heterocyst_HetZ"/>
    <property type="match status" value="1"/>
</dbReference>
<dbReference type="EMBL" id="WVIE01000003">
    <property type="protein sequence ID" value="NDJ16369.1"/>
    <property type="molecule type" value="Genomic_DNA"/>
</dbReference>
<accession>A0A8J8CH81</accession>
<evidence type="ECO:0000313" key="1">
    <source>
        <dbReference type="EMBL" id="NDJ16369.1"/>
    </source>
</evidence>
<organism evidence="1 2">
    <name type="scientific">Myxacorys almedinensis A</name>
    <dbReference type="NCBI Taxonomy" id="2690445"/>
    <lineage>
        <taxon>Bacteria</taxon>
        <taxon>Bacillati</taxon>
        <taxon>Cyanobacteriota</taxon>
        <taxon>Cyanophyceae</taxon>
        <taxon>Leptolyngbyales</taxon>
        <taxon>Leptolyngbyaceae</taxon>
        <taxon>Myxacorys</taxon>
        <taxon>Myxacorys almedinensis</taxon>
    </lineage>
</organism>
<protein>
    <submittedName>
        <fullName evidence="1">Heterocyst differentiation protein HetZ</fullName>
    </submittedName>
</protein>
<dbReference type="AlphaFoldDB" id="A0A8J8CH81"/>
<evidence type="ECO:0000313" key="2">
    <source>
        <dbReference type="Proteomes" id="UP000646053"/>
    </source>
</evidence>
<sequence length="387" mass="45116">MGEICQSVDSIFQLLVNELQQATKASEPNCREVADRLAQEVVRICSESKRIQASGEVQTWATTLARHRLQQCLHYYKLGSRRGRVELHSNLSAVVYRYITPSQSQSSYQARLTLIEDFLQSFYMEALNAFRRESQLPPTYSPQSVLELAEYMAFTERYGKRRIPLPGHRNQQLIILRSQTFSQQQPTESLVDFEQAAEGSMSDSDSAWSVASMQQVREQMVAQEPELAEDTLRQTVVKELIAYLEDRKQHDCIDYFTLRLQDLPANEIEEILGLTPRQRDYLQQRFKYHLIRFSFSHHWELVHQWLEVDLERNLGLSHRQWQSLHDRLTPQQVELLSLKQQQTSESAIAHQIGCTPNQVQKQWFKLLEQAWEIRNTQDSGGSESLDE</sequence>
<keyword evidence="2" id="KW-1185">Reference proteome</keyword>
<comment type="caution">
    <text evidence="1">The sequence shown here is derived from an EMBL/GenBank/DDBJ whole genome shotgun (WGS) entry which is preliminary data.</text>
</comment>
<reference evidence="1" key="1">
    <citation type="submission" date="2019-12" db="EMBL/GenBank/DDBJ databases">
        <title>High-Quality draft genome sequences of three cyanobacteria isolated from the limestone walls of the Old Cathedral of Coimbra.</title>
        <authorList>
            <person name="Tiago I."/>
            <person name="Soares F."/>
            <person name="Portugal A."/>
        </authorList>
    </citation>
    <scope>NUCLEOTIDE SEQUENCE</scope>
    <source>
        <strain evidence="1">A</strain>
    </source>
</reference>
<dbReference type="InterPro" id="IPR049778">
    <property type="entry name" value="HetZ-like"/>
</dbReference>